<dbReference type="Pfam" id="PF04546">
    <property type="entry name" value="Sigma70_ner"/>
    <property type="match status" value="1"/>
</dbReference>
<keyword evidence="4 6" id="KW-0238">DNA-binding</keyword>
<dbReference type="CDD" id="cd06171">
    <property type="entry name" value="Sigma70_r4"/>
    <property type="match status" value="1"/>
</dbReference>
<dbReference type="NCBIfam" id="TIGR02937">
    <property type="entry name" value="sigma70-ECF"/>
    <property type="match status" value="1"/>
</dbReference>
<keyword evidence="3 6" id="KW-0731">Sigma factor</keyword>
<keyword evidence="1 6" id="KW-0963">Cytoplasm</keyword>
<evidence type="ECO:0000313" key="11">
    <source>
        <dbReference type="EMBL" id="TIH11075.1"/>
    </source>
</evidence>
<feature type="coiled-coil region" evidence="7">
    <location>
        <begin position="331"/>
        <end position="379"/>
    </location>
</feature>
<dbReference type="FunFam" id="1.10.10.10:FF:000002">
    <property type="entry name" value="RNA polymerase sigma factor SigA"/>
    <property type="match status" value="1"/>
</dbReference>
<feature type="DNA-binding region" description="H-T-H motif" evidence="6">
    <location>
        <begin position="574"/>
        <end position="593"/>
    </location>
</feature>
<dbReference type="InterPro" id="IPR042189">
    <property type="entry name" value="RNA_pol_sigma_70_r1_1_sf"/>
</dbReference>
<dbReference type="InterPro" id="IPR007627">
    <property type="entry name" value="RNA_pol_sigma70_r2"/>
</dbReference>
<feature type="short sequence motif" description="Interaction with polymerase core subunit RpoC" evidence="6">
    <location>
        <begin position="404"/>
        <end position="407"/>
    </location>
</feature>
<feature type="domain" description="RNA polymerase sigma-70" evidence="10">
    <location>
        <begin position="573"/>
        <end position="599"/>
    </location>
</feature>
<dbReference type="InterPro" id="IPR007630">
    <property type="entry name" value="RNA_pol_sigma70_r4"/>
</dbReference>
<dbReference type="InterPro" id="IPR013324">
    <property type="entry name" value="RNA_pol_sigma_r3/r4-like"/>
</dbReference>
<dbReference type="Pfam" id="PF04539">
    <property type="entry name" value="Sigma70_r3"/>
    <property type="match status" value="1"/>
</dbReference>
<feature type="region of interest" description="Disordered" evidence="8">
    <location>
        <begin position="180"/>
        <end position="217"/>
    </location>
</feature>
<dbReference type="PRINTS" id="PR00046">
    <property type="entry name" value="SIGMA70FCT"/>
</dbReference>
<evidence type="ECO:0000259" key="10">
    <source>
        <dbReference type="PROSITE" id="PS00716"/>
    </source>
</evidence>
<dbReference type="GO" id="GO:0003677">
    <property type="term" value="F:DNA binding"/>
    <property type="evidence" value="ECO:0007669"/>
    <property type="project" value="UniProtKB-UniRule"/>
</dbReference>
<keyword evidence="2 6" id="KW-0805">Transcription regulation</keyword>
<dbReference type="GO" id="GO:0016987">
    <property type="term" value="F:sigma factor activity"/>
    <property type="evidence" value="ECO:0007669"/>
    <property type="project" value="UniProtKB-UniRule"/>
</dbReference>
<evidence type="ECO:0000256" key="5">
    <source>
        <dbReference type="ARBA" id="ARBA00023163"/>
    </source>
</evidence>
<dbReference type="InterPro" id="IPR012760">
    <property type="entry name" value="RNA_pol_sigma_RpoD_C"/>
</dbReference>
<dbReference type="Pfam" id="PF00140">
    <property type="entry name" value="Sigma70_r1_2"/>
    <property type="match status" value="1"/>
</dbReference>
<comment type="function">
    <text evidence="6">Sigma factors are initiation factors that promote the attachment of RNA polymerase to specific initiation sites and are then released. This sigma factor is the primary sigma factor during exponential growth.</text>
</comment>
<dbReference type="InterPro" id="IPR009042">
    <property type="entry name" value="RNA_pol_sigma70_r1_2"/>
</dbReference>
<gene>
    <name evidence="6 11" type="primary">rpoD</name>
    <name evidence="11" type="ORF">D8779_10485</name>
</gene>
<sequence>MSVKAQQQSRIKELITLGREQKYLTYAEVNDHLPEDISDPEQVEDIIRMINDMGIPVHESAPDADALMLADADTDEAAAEEAAAALAAVETDIGRTTDPVRMYMREMGTVELLTREGEIEIAKRIEEGIREVMGAIAHFPGTVDSILAEYNRVTTDGGRLVEVLNGYIDPDDGIVPAEAAAPVPAKDGDAAADDSDDDSDDSDDEEEEGDGGPDPEEALRRFTAIGDALELAKKALKKHGRSSKQGIAALKEMAVLFMPIKLVPKQYDALVVRVRSSLERLRAQERAIMQLCVRDARMPRADFLKLFPGNEINAEWAAGLAKGKAKYAEAIGTLQTDIQRCQQKLSALEAECELTLAEIKDINRRMSIGEAKARRAKKEMVEANLRLVISIAKKYTNRGLQFLDLIQEGNIGLMKAVDKFEYRRGYKFSTYATWWIRQAITRSIADQARTIRIPVHMIETINKLNRISRQMLQEMGREPTPEELGERMEMPEDKIRKVLKIAKEPISMETPIGDDEDSHLGDFIEDSTMQSPIDVATVESLKEATREVLSGLTAREAKVLRMRFGIDMNTDHTLEEVGKQFDVTRERIRQIEAKALRKLRHPTRSEHLRSFLDE</sequence>
<feature type="domain" description="RNA polymerase sigma-70" evidence="9">
    <location>
        <begin position="404"/>
        <end position="417"/>
    </location>
</feature>
<evidence type="ECO:0000256" key="8">
    <source>
        <dbReference type="SAM" id="MobiDB-lite"/>
    </source>
</evidence>
<comment type="subunit">
    <text evidence="6">Interacts transiently with the RNA polymerase catalytic core.</text>
</comment>
<accession>A0A4T2A1Z2</accession>
<dbReference type="InterPro" id="IPR007624">
    <property type="entry name" value="RNA_pol_sigma70_r3"/>
</dbReference>
<dbReference type="InterPro" id="IPR050239">
    <property type="entry name" value="Sigma-70_RNA_pol_init_factors"/>
</dbReference>
<dbReference type="GO" id="GO:0006352">
    <property type="term" value="P:DNA-templated transcription initiation"/>
    <property type="evidence" value="ECO:0007669"/>
    <property type="project" value="UniProtKB-UniRule"/>
</dbReference>
<dbReference type="EMBL" id="RFLV01000001">
    <property type="protein sequence ID" value="TIH11075.1"/>
    <property type="molecule type" value="Genomic_DNA"/>
</dbReference>
<evidence type="ECO:0000313" key="12">
    <source>
        <dbReference type="Proteomes" id="UP000307541"/>
    </source>
</evidence>
<dbReference type="Proteomes" id="UP000307541">
    <property type="component" value="Unassembled WGS sequence"/>
</dbReference>
<feature type="region of interest" description="Sigma-70 factor domain-2" evidence="6">
    <location>
        <begin position="380"/>
        <end position="450"/>
    </location>
</feature>
<dbReference type="Pfam" id="PF04542">
    <property type="entry name" value="Sigma70_r2"/>
    <property type="match status" value="1"/>
</dbReference>
<dbReference type="NCBIfam" id="NF004208">
    <property type="entry name" value="PRK05658.1"/>
    <property type="match status" value="1"/>
</dbReference>
<name>A0A4T2A1Z2_9PSED</name>
<dbReference type="PANTHER" id="PTHR30603">
    <property type="entry name" value="RNA POLYMERASE SIGMA FACTOR RPO"/>
    <property type="match status" value="1"/>
</dbReference>
<organism evidence="11 12">
    <name type="scientific">Pseudomonas leptonychotis</name>
    <dbReference type="NCBI Taxonomy" id="2448482"/>
    <lineage>
        <taxon>Bacteria</taxon>
        <taxon>Pseudomonadati</taxon>
        <taxon>Pseudomonadota</taxon>
        <taxon>Gammaproteobacteria</taxon>
        <taxon>Pseudomonadales</taxon>
        <taxon>Pseudomonadaceae</taxon>
        <taxon>Pseudomonas</taxon>
    </lineage>
</organism>
<dbReference type="FunFam" id="1.10.601.10:FF:000002">
    <property type="entry name" value="RNA polymerase sigma factor RpoD"/>
    <property type="match status" value="1"/>
</dbReference>
<dbReference type="Gene3D" id="1.10.220.120">
    <property type="entry name" value="Sigma-70 factor, region 1.1"/>
    <property type="match status" value="1"/>
</dbReference>
<keyword evidence="7" id="KW-0175">Coiled coil</keyword>
<dbReference type="AlphaFoldDB" id="A0A4T2A1Z2"/>
<comment type="similarity">
    <text evidence="6">Belongs to the sigma-70 factor family. RpoD/SigA subfamily.</text>
</comment>
<dbReference type="SUPFAM" id="SSF88659">
    <property type="entry name" value="Sigma3 and sigma4 domains of RNA polymerase sigma factors"/>
    <property type="match status" value="2"/>
</dbReference>
<dbReference type="InterPro" id="IPR000943">
    <property type="entry name" value="RNA_pol_sigma70"/>
</dbReference>
<evidence type="ECO:0000256" key="4">
    <source>
        <dbReference type="ARBA" id="ARBA00023125"/>
    </source>
</evidence>
<dbReference type="OrthoDB" id="9809557at2"/>
<protein>
    <recommendedName>
        <fullName evidence="6">RNA polymerase sigma factor RpoD</fullName>
    </recommendedName>
    <alternativeName>
        <fullName evidence="6">Sigma-70</fullName>
    </alternativeName>
</protein>
<dbReference type="PROSITE" id="PS00716">
    <property type="entry name" value="SIGMA70_2"/>
    <property type="match status" value="1"/>
</dbReference>
<evidence type="ECO:0000256" key="6">
    <source>
        <dbReference type="HAMAP-Rule" id="MF_00963"/>
    </source>
</evidence>
<dbReference type="Pfam" id="PF04545">
    <property type="entry name" value="Sigma70_r4"/>
    <property type="match status" value="1"/>
</dbReference>
<dbReference type="Pfam" id="PF03979">
    <property type="entry name" value="Sigma70_r1_1"/>
    <property type="match status" value="1"/>
</dbReference>
<dbReference type="InterPro" id="IPR013325">
    <property type="entry name" value="RNA_pol_sigma_r2"/>
</dbReference>
<dbReference type="GO" id="GO:0005737">
    <property type="term" value="C:cytoplasm"/>
    <property type="evidence" value="ECO:0007669"/>
    <property type="project" value="UniProtKB-SubCell"/>
</dbReference>
<evidence type="ECO:0000259" key="9">
    <source>
        <dbReference type="PROSITE" id="PS00715"/>
    </source>
</evidence>
<feature type="compositionally biased region" description="Acidic residues" evidence="8">
    <location>
        <begin position="190"/>
        <end position="216"/>
    </location>
</feature>
<dbReference type="InterPro" id="IPR028630">
    <property type="entry name" value="Sigma70_RpoD"/>
</dbReference>
<reference evidence="11 12" key="1">
    <citation type="submission" date="2018-10" db="EMBL/GenBank/DDBJ databases">
        <title>Pseudomonas leptonychotis sp. nov., isolated from Weddell seals in Antarctica.</title>
        <authorList>
            <person name="Novakova D."/>
            <person name="Svec P."/>
            <person name="Kralova S."/>
            <person name="Kristofova L."/>
            <person name="Zeman M."/>
            <person name="Pantucek R."/>
            <person name="Maslanova I."/>
            <person name="Sedlacek I."/>
        </authorList>
    </citation>
    <scope>NUCLEOTIDE SEQUENCE [LARGE SCALE GENOMIC DNA]</scope>
    <source>
        <strain evidence="11 12">CCM 8849</strain>
    </source>
</reference>
<dbReference type="RefSeq" id="WP_136664346.1">
    <property type="nucleotide sequence ID" value="NZ_CP173421.1"/>
</dbReference>
<dbReference type="InterPro" id="IPR007127">
    <property type="entry name" value="RNA_pol_sigma_70_r1_1"/>
</dbReference>
<dbReference type="InterPro" id="IPR014284">
    <property type="entry name" value="RNA_pol_sigma-70_dom"/>
</dbReference>
<evidence type="ECO:0000256" key="7">
    <source>
        <dbReference type="SAM" id="Coils"/>
    </source>
</evidence>
<dbReference type="PROSITE" id="PS00715">
    <property type="entry name" value="SIGMA70_1"/>
    <property type="match status" value="1"/>
</dbReference>
<feature type="region of interest" description="Sigma-70 factor domain-4" evidence="6">
    <location>
        <begin position="548"/>
        <end position="601"/>
    </location>
</feature>
<evidence type="ECO:0000256" key="2">
    <source>
        <dbReference type="ARBA" id="ARBA00023015"/>
    </source>
</evidence>
<dbReference type="PANTHER" id="PTHR30603:SF60">
    <property type="entry name" value="RNA POLYMERASE SIGMA FACTOR RPOD"/>
    <property type="match status" value="1"/>
</dbReference>
<dbReference type="NCBIfam" id="TIGR02393">
    <property type="entry name" value="RpoD_Cterm"/>
    <property type="match status" value="1"/>
</dbReference>
<proteinExistence type="inferred from homology"/>
<dbReference type="FunFam" id="1.10.220.120:FF:000001">
    <property type="entry name" value="RNA polymerase sigma factor RpoD"/>
    <property type="match status" value="1"/>
</dbReference>
<dbReference type="InterPro" id="IPR007631">
    <property type="entry name" value="RNA_pol_sigma_70_non-ess"/>
</dbReference>
<comment type="subcellular location">
    <subcellularLocation>
        <location evidence="6">Cytoplasm</location>
    </subcellularLocation>
</comment>
<evidence type="ECO:0000256" key="3">
    <source>
        <dbReference type="ARBA" id="ARBA00023082"/>
    </source>
</evidence>
<keyword evidence="12" id="KW-1185">Reference proteome</keyword>
<dbReference type="SUPFAM" id="SSF88946">
    <property type="entry name" value="Sigma2 domain of RNA polymerase sigma factors"/>
    <property type="match status" value="1"/>
</dbReference>
<dbReference type="HAMAP" id="MF_00963">
    <property type="entry name" value="Sigma70_RpoD_SigA"/>
    <property type="match status" value="1"/>
</dbReference>
<evidence type="ECO:0000256" key="1">
    <source>
        <dbReference type="ARBA" id="ARBA00022490"/>
    </source>
</evidence>
<dbReference type="InterPro" id="IPR036388">
    <property type="entry name" value="WH-like_DNA-bd_sf"/>
</dbReference>
<dbReference type="FunFam" id="1.10.10.10:FF:000004">
    <property type="entry name" value="RNA polymerase sigma factor SigA"/>
    <property type="match status" value="1"/>
</dbReference>
<keyword evidence="5 6" id="KW-0804">Transcription</keyword>
<dbReference type="Gene3D" id="1.10.601.10">
    <property type="entry name" value="RNA Polymerase Primary Sigma Factor"/>
    <property type="match status" value="1"/>
</dbReference>
<comment type="caution">
    <text evidence="11">The sequence shown here is derived from an EMBL/GenBank/DDBJ whole genome shotgun (WGS) entry which is preliminary data.</text>
</comment>
<feature type="region of interest" description="Sigma-70 factor domain-3" evidence="6">
    <location>
        <begin position="459"/>
        <end position="535"/>
    </location>
</feature>
<dbReference type="Gene3D" id="1.10.10.10">
    <property type="entry name" value="Winged helix-like DNA-binding domain superfamily/Winged helix DNA-binding domain"/>
    <property type="match status" value="2"/>
</dbReference>